<sequence>MKCFPQIFSFSFAATWDTRFNPSWNLNFFWQEEGNYTSTLEDGVWVAELFCKTKPIFEFRCTGESVCHKVLLAKNAHCTRVSSNEGVKVREHYGCFNAAWTNHTTDGVLEAMYDEFIKDRPFLLEESVPESHRLIQPEKGFCPQTGTEICEALDSVPFFHPSCYRTSELAKGTYILSYQSFFSPESQEESKALRPRGGQ</sequence>
<evidence type="ECO:0000313" key="1">
    <source>
        <dbReference type="EMBL" id="CBY15053.1"/>
    </source>
</evidence>
<organism evidence="1 3">
    <name type="scientific">Oikopleura dioica</name>
    <name type="common">Tunicate</name>
    <dbReference type="NCBI Taxonomy" id="34765"/>
    <lineage>
        <taxon>Eukaryota</taxon>
        <taxon>Metazoa</taxon>
        <taxon>Chordata</taxon>
        <taxon>Tunicata</taxon>
        <taxon>Appendicularia</taxon>
        <taxon>Copelata</taxon>
        <taxon>Oikopleuridae</taxon>
        <taxon>Oikopleura</taxon>
    </lineage>
</organism>
<gene>
    <name evidence="1" type="ORF">GSOID_T00010157001</name>
    <name evidence="2" type="ORF">GSOID_T00020605001</name>
</gene>
<dbReference type="AlphaFoldDB" id="E4XZJ1"/>
<accession>E4XZJ1</accession>
<evidence type="ECO:0000313" key="2">
    <source>
        <dbReference type="EMBL" id="CBY40002.1"/>
    </source>
</evidence>
<keyword evidence="3" id="KW-1185">Reference proteome</keyword>
<evidence type="ECO:0000313" key="3">
    <source>
        <dbReference type="Proteomes" id="UP000001307"/>
    </source>
</evidence>
<dbReference type="OrthoDB" id="10322598at2759"/>
<proteinExistence type="predicted"/>
<reference evidence="1 3" key="1">
    <citation type="journal article" date="2010" name="Science">
        <title>Plasticity of animal genome architecture unmasked by rapid evolution of a pelagic tunicate.</title>
        <authorList>
            <person name="Denoeud F."/>
            <person name="Henriet S."/>
            <person name="Mungpakdee S."/>
            <person name="Aury J.M."/>
            <person name="Da Silva C."/>
            <person name="Brinkmann H."/>
            <person name="Mikhaleva J."/>
            <person name="Olsen L.C."/>
            <person name="Jubin C."/>
            <person name="Canestro C."/>
            <person name="Bouquet J.M."/>
            <person name="Danks G."/>
            <person name="Poulain J."/>
            <person name="Campsteijn C."/>
            <person name="Adamski M."/>
            <person name="Cross I."/>
            <person name="Yadetie F."/>
            <person name="Muffato M."/>
            <person name="Louis A."/>
            <person name="Butcher S."/>
            <person name="Tsagkogeorga G."/>
            <person name="Konrad A."/>
            <person name="Singh S."/>
            <person name="Jensen M.F."/>
            <person name="Cong E.H."/>
            <person name="Eikeseth-Otteraa H."/>
            <person name="Noel B."/>
            <person name="Anthouard V."/>
            <person name="Porcel B.M."/>
            <person name="Kachouri-Lafond R."/>
            <person name="Nishino A."/>
            <person name="Ugolini M."/>
            <person name="Chourrout P."/>
            <person name="Nishida H."/>
            <person name="Aasland R."/>
            <person name="Huzurbazar S."/>
            <person name="Westhof E."/>
            <person name="Delsuc F."/>
            <person name="Lehrach H."/>
            <person name="Reinhardt R."/>
            <person name="Weissenbach J."/>
            <person name="Roy S.W."/>
            <person name="Artiguenave F."/>
            <person name="Postlethwait J.H."/>
            <person name="Manak J.R."/>
            <person name="Thompson E.M."/>
            <person name="Jaillon O."/>
            <person name="Du Pasquier L."/>
            <person name="Boudinot P."/>
            <person name="Liberles D.A."/>
            <person name="Volff J.N."/>
            <person name="Philippe H."/>
            <person name="Lenhard B."/>
            <person name="Roest Crollius H."/>
            <person name="Wincker P."/>
            <person name="Chourrout D."/>
        </authorList>
    </citation>
    <scope>NUCLEOTIDE SEQUENCE [LARGE SCALE GENOMIC DNA]</scope>
</reference>
<protein>
    <submittedName>
        <fullName evidence="1">Uncharacterized protein</fullName>
    </submittedName>
</protein>
<dbReference type="Proteomes" id="UP000011014">
    <property type="component" value="Unassembled WGS sequence"/>
</dbReference>
<name>E4XZJ1_OIKDI</name>
<dbReference type="EMBL" id="FN653410">
    <property type="protein sequence ID" value="CBY15053.1"/>
    <property type="molecule type" value="Genomic_DNA"/>
</dbReference>
<dbReference type="EMBL" id="FN655733">
    <property type="protein sequence ID" value="CBY40002.1"/>
    <property type="molecule type" value="Genomic_DNA"/>
</dbReference>
<dbReference type="Proteomes" id="UP000001307">
    <property type="component" value="Unassembled WGS sequence"/>
</dbReference>